<organism evidence="6 7">
    <name type="scientific">Weissella muntiaci</name>
    <dbReference type="NCBI Taxonomy" id="2508881"/>
    <lineage>
        <taxon>Bacteria</taxon>
        <taxon>Bacillati</taxon>
        <taxon>Bacillota</taxon>
        <taxon>Bacilli</taxon>
        <taxon>Lactobacillales</taxon>
        <taxon>Lactobacillaceae</taxon>
        <taxon>Weissella</taxon>
    </lineage>
</organism>
<keyword evidence="7" id="KW-1185">Reference proteome</keyword>
<dbReference type="GO" id="GO:0005886">
    <property type="term" value="C:plasma membrane"/>
    <property type="evidence" value="ECO:0007669"/>
    <property type="project" value="UniProtKB-ARBA"/>
</dbReference>
<sequence length="223" mass="25452">MNLKINPTVLLVTILSLGILLTFTRSVWLNLAMIIGASLYLVFNRPAFKKILLIGLFVLPLAFGTWWSFIVYGTGDTWHNAWIFSTRIYAYVWLGIALTFTNSVDELLFSLVQNIRLSATFAYGILAAFNLLNKIRRQVKIIRYAGQVRGITYHFWQPQLYFKAIIVALTWSGDLAEAMTSHGFSEGFSRSHYQTIPLPLWQWLIPIGVLALSLSFLVICQPW</sequence>
<dbReference type="EMBL" id="SDGZ01000013">
    <property type="protein sequence ID" value="TYC49821.1"/>
    <property type="molecule type" value="Genomic_DNA"/>
</dbReference>
<gene>
    <name evidence="6" type="ORF">ESZ50_04315</name>
</gene>
<evidence type="ECO:0000313" key="7">
    <source>
        <dbReference type="Proteomes" id="UP000371977"/>
    </source>
</evidence>
<feature type="transmembrane region" description="Helical" evidence="5">
    <location>
        <begin position="51"/>
        <end position="72"/>
    </location>
</feature>
<proteinExistence type="predicted"/>
<name>A0A6C2C735_9LACO</name>
<comment type="subcellular location">
    <subcellularLocation>
        <location evidence="1">Membrane</location>
        <topology evidence="1">Multi-pass membrane protein</topology>
    </subcellularLocation>
</comment>
<evidence type="ECO:0000256" key="5">
    <source>
        <dbReference type="SAM" id="Phobius"/>
    </source>
</evidence>
<feature type="transmembrane region" description="Helical" evidence="5">
    <location>
        <begin position="160"/>
        <end position="180"/>
    </location>
</feature>
<keyword evidence="3 5" id="KW-1133">Transmembrane helix</keyword>
<feature type="transmembrane region" description="Helical" evidence="5">
    <location>
        <begin position="115"/>
        <end position="133"/>
    </location>
</feature>
<feature type="transmembrane region" description="Helical" evidence="5">
    <location>
        <begin position="200"/>
        <end position="220"/>
    </location>
</feature>
<evidence type="ECO:0000256" key="4">
    <source>
        <dbReference type="ARBA" id="ARBA00023136"/>
    </source>
</evidence>
<accession>A0A6C2C735</accession>
<dbReference type="OrthoDB" id="92887at2"/>
<comment type="caution">
    <text evidence="6">The sequence shown here is derived from an EMBL/GenBank/DDBJ whole genome shotgun (WGS) entry which is preliminary data.</text>
</comment>
<keyword evidence="2 5" id="KW-0812">Transmembrane</keyword>
<dbReference type="AlphaFoldDB" id="A0A6C2C735"/>
<reference evidence="6 7" key="1">
    <citation type="submission" date="2019-01" db="EMBL/GenBank/DDBJ databases">
        <title>Weissella sp. nov., a novel lactic acid bacterium isolated from animal feces.</title>
        <authorList>
            <person name="Wang L.-T."/>
        </authorList>
    </citation>
    <scope>NUCLEOTIDE SEQUENCE [LARGE SCALE GENOMIC DNA]</scope>
    <source>
        <strain evidence="6 7">8H-2</strain>
    </source>
</reference>
<dbReference type="InterPro" id="IPR003339">
    <property type="entry name" value="ABC/ECF_trnsptr_transmembrane"/>
</dbReference>
<evidence type="ECO:0000313" key="6">
    <source>
        <dbReference type="EMBL" id="TYC49821.1"/>
    </source>
</evidence>
<protein>
    <submittedName>
        <fullName evidence="6">Energy-coupling factor transporter transmembrane protein EcfT</fullName>
    </submittedName>
</protein>
<evidence type="ECO:0000256" key="3">
    <source>
        <dbReference type="ARBA" id="ARBA00022989"/>
    </source>
</evidence>
<feature type="transmembrane region" description="Helical" evidence="5">
    <location>
        <begin position="5"/>
        <end position="21"/>
    </location>
</feature>
<evidence type="ECO:0000256" key="1">
    <source>
        <dbReference type="ARBA" id="ARBA00004141"/>
    </source>
</evidence>
<evidence type="ECO:0000256" key="2">
    <source>
        <dbReference type="ARBA" id="ARBA00022692"/>
    </source>
</evidence>
<dbReference type="RefSeq" id="WP_148622380.1">
    <property type="nucleotide sequence ID" value="NZ_SDGZ01000013.1"/>
</dbReference>
<keyword evidence="4 5" id="KW-0472">Membrane</keyword>
<dbReference type="Proteomes" id="UP000371977">
    <property type="component" value="Unassembled WGS sequence"/>
</dbReference>
<dbReference type="CDD" id="cd16914">
    <property type="entry name" value="EcfT"/>
    <property type="match status" value="1"/>
</dbReference>